<evidence type="ECO:0000256" key="8">
    <source>
        <dbReference type="SAM" id="MobiDB-lite"/>
    </source>
</evidence>
<feature type="region of interest" description="Disordered" evidence="8">
    <location>
        <begin position="992"/>
        <end position="1078"/>
    </location>
</feature>
<dbReference type="PANTHER" id="PTHR15228">
    <property type="entry name" value="SPERMATHECAL PHYSIOLOGY VARIANT"/>
    <property type="match status" value="1"/>
</dbReference>
<proteinExistence type="predicted"/>
<feature type="domain" description="Phorbol-ester/DAG-type" evidence="9">
    <location>
        <begin position="685"/>
        <end position="730"/>
    </location>
</feature>
<dbReference type="PANTHER" id="PTHR15228:SF18">
    <property type="entry name" value="RHO GTPASE-ACTIVATING PROTEIN 45"/>
    <property type="match status" value="1"/>
</dbReference>
<dbReference type="GO" id="GO:0051056">
    <property type="term" value="P:regulation of small GTPase mediated signal transduction"/>
    <property type="evidence" value="ECO:0007669"/>
    <property type="project" value="UniProtKB-ARBA"/>
</dbReference>
<dbReference type="GO" id="GO:0005096">
    <property type="term" value="F:GTPase activator activity"/>
    <property type="evidence" value="ECO:0007669"/>
    <property type="project" value="UniProtKB-KW"/>
</dbReference>
<keyword evidence="4" id="KW-0862">Zinc</keyword>
<organism evidence="12 13">
    <name type="scientific">Sinocyclocheilus anshuiensis</name>
    <dbReference type="NCBI Taxonomy" id="1608454"/>
    <lineage>
        <taxon>Eukaryota</taxon>
        <taxon>Metazoa</taxon>
        <taxon>Chordata</taxon>
        <taxon>Craniata</taxon>
        <taxon>Vertebrata</taxon>
        <taxon>Euteleostomi</taxon>
        <taxon>Actinopterygii</taxon>
        <taxon>Neopterygii</taxon>
        <taxon>Teleostei</taxon>
        <taxon>Ostariophysi</taxon>
        <taxon>Cypriniformes</taxon>
        <taxon>Cyprinidae</taxon>
        <taxon>Cyprininae</taxon>
        <taxon>Sinocyclocheilus</taxon>
    </lineage>
</organism>
<dbReference type="SMART" id="SM00109">
    <property type="entry name" value="C1"/>
    <property type="match status" value="1"/>
</dbReference>
<evidence type="ECO:0000256" key="5">
    <source>
        <dbReference type="ARBA" id="ARBA00023054"/>
    </source>
</evidence>
<keyword evidence="2" id="KW-0479">Metal-binding</keyword>
<feature type="region of interest" description="Disordered" evidence="8">
    <location>
        <begin position="413"/>
        <end position="445"/>
    </location>
</feature>
<evidence type="ECO:0000256" key="4">
    <source>
        <dbReference type="ARBA" id="ARBA00022833"/>
    </source>
</evidence>
<reference evidence="12" key="1">
    <citation type="submission" date="2025-08" db="UniProtKB">
        <authorList>
            <consortium name="Ensembl"/>
        </authorList>
    </citation>
    <scope>IDENTIFICATION</scope>
</reference>
<feature type="compositionally biased region" description="Basic and acidic residues" evidence="8">
    <location>
        <begin position="435"/>
        <end position="445"/>
    </location>
</feature>
<dbReference type="GO" id="GO:0007165">
    <property type="term" value="P:signal transduction"/>
    <property type="evidence" value="ECO:0007669"/>
    <property type="project" value="InterPro"/>
</dbReference>
<dbReference type="SUPFAM" id="SSF48350">
    <property type="entry name" value="GTPase activation domain, GAP"/>
    <property type="match status" value="1"/>
</dbReference>
<evidence type="ECO:0000313" key="13">
    <source>
        <dbReference type="Proteomes" id="UP000472260"/>
    </source>
</evidence>
<accession>A0A671RE26</accession>
<dbReference type="Gene3D" id="1.20.1270.60">
    <property type="entry name" value="Arfaptin homology (AH) domain/BAR domain"/>
    <property type="match status" value="1"/>
</dbReference>
<evidence type="ECO:0000259" key="10">
    <source>
        <dbReference type="PROSITE" id="PS50238"/>
    </source>
</evidence>
<dbReference type="CDD" id="cd20816">
    <property type="entry name" value="C1_GMIP-like"/>
    <property type="match status" value="1"/>
</dbReference>
<dbReference type="InterPro" id="IPR046349">
    <property type="entry name" value="C1-like_sf"/>
</dbReference>
<evidence type="ECO:0000256" key="7">
    <source>
        <dbReference type="SAM" id="Coils"/>
    </source>
</evidence>
<gene>
    <name evidence="12" type="primary">LOC107660383</name>
</gene>
<dbReference type="Pfam" id="PF00620">
    <property type="entry name" value="RhoGAP"/>
    <property type="match status" value="1"/>
</dbReference>
<dbReference type="InterPro" id="IPR008936">
    <property type="entry name" value="Rho_GTPase_activation_prot"/>
</dbReference>
<evidence type="ECO:0000256" key="1">
    <source>
        <dbReference type="ARBA" id="ARBA00022468"/>
    </source>
</evidence>
<dbReference type="InterPro" id="IPR002219">
    <property type="entry name" value="PKC_DAG/PE"/>
</dbReference>
<dbReference type="Ensembl" id="ENSSANT00000086751.1">
    <property type="protein sequence ID" value="ENSSANP00000081638.1"/>
    <property type="gene ID" value="ENSSANG00000040538.1"/>
</dbReference>
<dbReference type="Pfam" id="PF22699">
    <property type="entry name" value="GMIP-like_FCH"/>
    <property type="match status" value="1"/>
</dbReference>
<reference evidence="12" key="2">
    <citation type="submission" date="2025-09" db="UniProtKB">
        <authorList>
            <consortium name="Ensembl"/>
        </authorList>
    </citation>
    <scope>IDENTIFICATION</scope>
</reference>
<dbReference type="SMART" id="SM00055">
    <property type="entry name" value="FCH"/>
    <property type="match status" value="1"/>
</dbReference>
<evidence type="ECO:0000256" key="2">
    <source>
        <dbReference type="ARBA" id="ARBA00022723"/>
    </source>
</evidence>
<protein>
    <submittedName>
        <fullName evidence="12">Minor histocompatibility protein HA-1-like</fullName>
    </submittedName>
</protein>
<evidence type="ECO:0000256" key="6">
    <source>
        <dbReference type="PROSITE-ProRule" id="PRU01077"/>
    </source>
</evidence>
<dbReference type="InterPro" id="IPR001060">
    <property type="entry name" value="FCH_dom"/>
</dbReference>
<evidence type="ECO:0000259" key="9">
    <source>
        <dbReference type="PROSITE" id="PS50081"/>
    </source>
</evidence>
<keyword evidence="3" id="KW-0863">Zinc-finger</keyword>
<keyword evidence="5 6" id="KW-0175">Coiled coil</keyword>
<feature type="compositionally biased region" description="Polar residues" evidence="8">
    <location>
        <begin position="1059"/>
        <end position="1078"/>
    </location>
</feature>
<dbReference type="GO" id="GO:0005829">
    <property type="term" value="C:cytosol"/>
    <property type="evidence" value="ECO:0007669"/>
    <property type="project" value="UniProtKB-ARBA"/>
</dbReference>
<dbReference type="InterPro" id="IPR054713">
    <property type="entry name" value="GMIP/FCHO2-like_FCH"/>
</dbReference>
<feature type="compositionally biased region" description="Basic residues" evidence="8">
    <location>
        <begin position="590"/>
        <end position="599"/>
    </location>
</feature>
<dbReference type="PROSITE" id="PS50238">
    <property type="entry name" value="RHOGAP"/>
    <property type="match status" value="1"/>
</dbReference>
<dbReference type="GO" id="GO:0016020">
    <property type="term" value="C:membrane"/>
    <property type="evidence" value="ECO:0007669"/>
    <property type="project" value="TreeGrafter"/>
</dbReference>
<dbReference type="Gene3D" id="1.10.555.10">
    <property type="entry name" value="Rho GTPase activation protein"/>
    <property type="match status" value="1"/>
</dbReference>
<dbReference type="SUPFAM" id="SSF103657">
    <property type="entry name" value="BAR/IMD domain-like"/>
    <property type="match status" value="1"/>
</dbReference>
<keyword evidence="1" id="KW-0343">GTPase activation</keyword>
<dbReference type="Pfam" id="PF00130">
    <property type="entry name" value="C1_1"/>
    <property type="match status" value="1"/>
</dbReference>
<feature type="region of interest" description="Disordered" evidence="8">
    <location>
        <begin position="1"/>
        <end position="32"/>
    </location>
</feature>
<dbReference type="AlphaFoldDB" id="A0A671RE26"/>
<name>A0A671RE26_9TELE</name>
<feature type="domain" description="Rho-GAP" evidence="10">
    <location>
        <begin position="744"/>
        <end position="958"/>
    </location>
</feature>
<dbReference type="FunFam" id="1.10.555.10:FF:000016">
    <property type="entry name" value="Rho GTPase activating protein 29"/>
    <property type="match status" value="1"/>
</dbReference>
<feature type="domain" description="F-BAR" evidence="11">
    <location>
        <begin position="259"/>
        <end position="525"/>
    </location>
</feature>
<evidence type="ECO:0000313" key="12">
    <source>
        <dbReference type="Ensembl" id="ENSSANP00000081638.1"/>
    </source>
</evidence>
<dbReference type="SUPFAM" id="SSF57889">
    <property type="entry name" value="Cysteine-rich domain"/>
    <property type="match status" value="1"/>
</dbReference>
<dbReference type="InterPro" id="IPR000198">
    <property type="entry name" value="RhoGAP_dom"/>
</dbReference>
<feature type="region of interest" description="Disordered" evidence="8">
    <location>
        <begin position="588"/>
        <end position="649"/>
    </location>
</feature>
<sequence>MFSRKKKEPTNKTPSASKKSNSAQNPWVRPTLSILQEYSSNDTIDGPCTLAPPDSGPLSCPGTPSSHSKLAVCSSPVGTLKQPSGLSRHASAAGFAFQTSGTWGFHKGYVRAALTYGHAAESAETSVIEVEDIPSLLRDVARFAEAVEKLKAMVLGEGKTRRLAFVTVKLFSSPCLSGFSYEGTTDAQKKDFEKAIENIAVAFSSNVSELLMGEIDSTTLLSLPPTEKSRSMEDLYRVSSGQGPEGGGKYDHQDCMSPQEVDILLQRSEGGVDSALNYAKSIAKYMKDIISYVDKRIALENEFSKGLQRLYQSCKQNIIQEHMPLLSIFSLALEQDSEQSCGLQQATNNIYTHSFLQPMTQRRQEHEKKRRDIKEQWQRAKRKLADAESNLRKARHLYVSRCEEYERARTVANKVEEEQSGTGSGSTTKALDKKRRLEEEARNKAEEAEATYRTCIADATTQQQELEDMKVNVLKQIQELIRQTDQILRACTISYYQTMHVQTAALPVHFQTLCESCKLYDPCQQYAAHVKNLQLRTELSVQYQFEPYSASSHQHVRTRNNSLCNDQRQNSFEASPTAEETGFGEGTVVKQRRDHHQAHKSWPSTLSDTDSVGPGSGLGSPTSSTGDISKPSRPVSAATLSSNEDLEERDGAMTPFEQSINGIEPESVAPTGPFRNVGLSKAAKTHRLRKLRTPSKCRECDSYVYFQGAECEECFLACHKKCLESLAIQCGHKKLQGRLQLFGRDFSQVLQGDVEGIPFIIKKCITETERRALKMKGIYRVNGVKTRVEKLCQAFENGKELVELSQASPYDISNVLKLYLRQLPEPIMPFRMYNDLMGLAKESLNSEAGEGVKSPELVDRGSETEPEVLVLVEKLRELLKRLPPANIATLKYIIRHLRRVSELEQDNKMSASNLGIVFGPTLMRPKPTGATVSLSSLVDYPHQARIVEALIVFQQDIFISFRSQYHKIFCDFFFFYKSCCSTSDQVYVCSSRSSGRSVGSSGSQERSLDSDSDVEDLGRGSRPQRPPLVSQESETSTEEDQMSPGVSLDLSGLVPETIPEQTDGTDPQETSAEQVSDQ</sequence>
<evidence type="ECO:0000259" key="11">
    <source>
        <dbReference type="PROSITE" id="PS51741"/>
    </source>
</evidence>
<feature type="compositionally biased region" description="Low complexity" evidence="8">
    <location>
        <begin position="992"/>
        <end position="1005"/>
    </location>
</feature>
<dbReference type="Proteomes" id="UP000472260">
    <property type="component" value="Unassembled WGS sequence"/>
</dbReference>
<feature type="coiled-coil region" evidence="7">
    <location>
        <begin position="363"/>
        <end position="397"/>
    </location>
</feature>
<dbReference type="PROSITE" id="PS50081">
    <property type="entry name" value="ZF_DAG_PE_2"/>
    <property type="match status" value="1"/>
</dbReference>
<dbReference type="SMART" id="SM00324">
    <property type="entry name" value="RhoGAP"/>
    <property type="match status" value="1"/>
</dbReference>
<dbReference type="PROSITE" id="PS51741">
    <property type="entry name" value="F_BAR"/>
    <property type="match status" value="1"/>
</dbReference>
<dbReference type="GO" id="GO:0008270">
    <property type="term" value="F:zinc ion binding"/>
    <property type="evidence" value="ECO:0007669"/>
    <property type="project" value="UniProtKB-KW"/>
</dbReference>
<dbReference type="PROSITE" id="PS00479">
    <property type="entry name" value="ZF_DAG_PE_1"/>
    <property type="match status" value="1"/>
</dbReference>
<keyword evidence="13" id="KW-1185">Reference proteome</keyword>
<dbReference type="InterPro" id="IPR027267">
    <property type="entry name" value="AH/BAR_dom_sf"/>
</dbReference>
<feature type="compositionally biased region" description="Polar residues" evidence="8">
    <location>
        <begin position="11"/>
        <end position="25"/>
    </location>
</feature>
<dbReference type="InterPro" id="IPR051025">
    <property type="entry name" value="RhoGAP"/>
</dbReference>
<evidence type="ECO:0000256" key="3">
    <source>
        <dbReference type="ARBA" id="ARBA00022771"/>
    </source>
</evidence>
<dbReference type="InterPro" id="IPR031160">
    <property type="entry name" value="F_BAR_dom"/>
</dbReference>